<protein>
    <submittedName>
        <fullName evidence="1">Uncharacterized protein</fullName>
    </submittedName>
</protein>
<dbReference type="AlphaFoldDB" id="A0A2X3F1K9"/>
<dbReference type="EMBL" id="UAWN01000018">
    <property type="protein sequence ID" value="SQC42653.1"/>
    <property type="molecule type" value="Genomic_DNA"/>
</dbReference>
<sequence length="171" mass="18993">MRLEPLVVGFKPVTGGCLYGYYPNPDISVTCCSFNAATDFTVLAGHCETFAETLIESNDPTLKMALCGRLNACLTLLQPTLLEPVPPHLIESLTVDALPANSPRFEPECTELCRYCLSLTQMLAGQSFYSEMEKYLSCLLYELIKYFAAEMIAPRWLRTADGVKFIDEVTA</sequence>
<dbReference type="Proteomes" id="UP000251088">
    <property type="component" value="Unassembled WGS sequence"/>
</dbReference>
<proteinExistence type="predicted"/>
<evidence type="ECO:0000313" key="2">
    <source>
        <dbReference type="Proteomes" id="UP000251088"/>
    </source>
</evidence>
<organism evidence="1 2">
    <name type="scientific">Klebsiella pneumoniae</name>
    <dbReference type="NCBI Taxonomy" id="573"/>
    <lineage>
        <taxon>Bacteria</taxon>
        <taxon>Pseudomonadati</taxon>
        <taxon>Pseudomonadota</taxon>
        <taxon>Gammaproteobacteria</taxon>
        <taxon>Enterobacterales</taxon>
        <taxon>Enterobacteriaceae</taxon>
        <taxon>Klebsiella/Raoultella group</taxon>
        <taxon>Klebsiella</taxon>
        <taxon>Klebsiella pneumoniae complex</taxon>
    </lineage>
</organism>
<evidence type="ECO:0000313" key="1">
    <source>
        <dbReference type="EMBL" id="SQC42653.1"/>
    </source>
</evidence>
<reference evidence="1 2" key="1">
    <citation type="submission" date="2018-06" db="EMBL/GenBank/DDBJ databases">
        <authorList>
            <consortium name="Pathogen Informatics"/>
            <person name="Doyle S."/>
        </authorList>
    </citation>
    <scope>NUCLEOTIDE SEQUENCE [LARGE SCALE GENOMIC DNA]</scope>
    <source>
        <strain evidence="1 2">NCTC9128</strain>
    </source>
</reference>
<gene>
    <name evidence="1" type="ORF">NCTC9128_08096</name>
</gene>
<name>A0A2X3F1K9_KLEPN</name>
<accession>A0A2X3F1K9</accession>